<evidence type="ECO:0000256" key="1">
    <source>
        <dbReference type="SAM" id="Phobius"/>
    </source>
</evidence>
<feature type="transmembrane region" description="Helical" evidence="1">
    <location>
        <begin position="86"/>
        <end position="106"/>
    </location>
</feature>
<keyword evidence="3" id="KW-1185">Reference proteome</keyword>
<dbReference type="RefSeq" id="WP_147685708.1">
    <property type="nucleotide sequence ID" value="NZ_VDUX01000003.1"/>
</dbReference>
<dbReference type="AlphaFoldDB" id="A0A5C8NK70"/>
<reference evidence="2 3" key="1">
    <citation type="submission" date="2019-06" db="EMBL/GenBank/DDBJ databases">
        <title>Aeromicrobium sp. nov., isolated from a maize field.</title>
        <authorList>
            <person name="Lin S.-Y."/>
            <person name="Tsai C.-F."/>
            <person name="Young C.-C."/>
        </authorList>
    </citation>
    <scope>NUCLEOTIDE SEQUENCE [LARGE SCALE GENOMIC DNA]</scope>
    <source>
        <strain evidence="2 3">CC-CFT486</strain>
    </source>
</reference>
<dbReference type="Pfam" id="PF10823">
    <property type="entry name" value="DUF2568"/>
    <property type="match status" value="1"/>
</dbReference>
<evidence type="ECO:0000313" key="3">
    <source>
        <dbReference type="Proteomes" id="UP000321571"/>
    </source>
</evidence>
<keyword evidence="1" id="KW-0472">Membrane</keyword>
<feature type="transmembrane region" description="Helical" evidence="1">
    <location>
        <begin position="64"/>
        <end position="80"/>
    </location>
</feature>
<feature type="transmembrane region" description="Helical" evidence="1">
    <location>
        <begin position="31"/>
        <end position="52"/>
    </location>
</feature>
<keyword evidence="1" id="KW-1133">Transmembrane helix</keyword>
<comment type="caution">
    <text evidence="2">The sequence shown here is derived from an EMBL/GenBank/DDBJ whole genome shotgun (WGS) entry which is preliminary data.</text>
</comment>
<name>A0A5C8NK70_9ACTN</name>
<dbReference type="Proteomes" id="UP000321571">
    <property type="component" value="Unassembled WGS sequence"/>
</dbReference>
<dbReference type="EMBL" id="VDUX01000003">
    <property type="protein sequence ID" value="TXL61437.1"/>
    <property type="molecule type" value="Genomic_DNA"/>
</dbReference>
<dbReference type="InterPro" id="IPR021214">
    <property type="entry name" value="DUF2568"/>
</dbReference>
<protein>
    <submittedName>
        <fullName evidence="2">DUF2568 domain-containing protein</fullName>
    </submittedName>
</protein>
<feature type="transmembrane region" description="Helical" evidence="1">
    <location>
        <begin position="7"/>
        <end position="25"/>
    </location>
</feature>
<gene>
    <name evidence="2" type="ORF">FHP06_08400</name>
</gene>
<evidence type="ECO:0000313" key="2">
    <source>
        <dbReference type="EMBL" id="TXL61437.1"/>
    </source>
</evidence>
<proteinExistence type="predicted"/>
<accession>A0A5C8NK70</accession>
<organism evidence="2 3">
    <name type="scientific">Aeromicrobium terrae</name>
    <dbReference type="NCBI Taxonomy" id="2498846"/>
    <lineage>
        <taxon>Bacteria</taxon>
        <taxon>Bacillati</taxon>
        <taxon>Actinomycetota</taxon>
        <taxon>Actinomycetes</taxon>
        <taxon>Propionibacteriales</taxon>
        <taxon>Nocardioidaceae</taxon>
        <taxon>Aeromicrobium</taxon>
    </lineage>
</organism>
<keyword evidence="1" id="KW-0812">Transmembrane</keyword>
<sequence>MRVLNDIVALALEVAALVVLGWWGLAQGDGIFGVAYAVVAVGLFLLVWARWFAPKSEHRLNRSAITWGKLGMFALPVLALDVLDHPVLATVFAAVAVVHVALARAWDRI</sequence>